<dbReference type="RefSeq" id="WP_173198060.1">
    <property type="nucleotide sequence ID" value="NZ_JABFCX010000002.1"/>
</dbReference>
<evidence type="ECO:0000313" key="1">
    <source>
        <dbReference type="EMBL" id="NNU16104.1"/>
    </source>
</evidence>
<reference evidence="1 2" key="1">
    <citation type="submission" date="2020-05" db="EMBL/GenBank/DDBJ databases">
        <title>Parvularcula mediterraneae sp. nov., isolated from polypropylene straw from shallow seawater of the seashore of Laganas in Zakynthos island, Greece.</title>
        <authorList>
            <person name="Szabo I."/>
            <person name="Al-Omari J."/>
            <person name="Rado J."/>
            <person name="Szerdahelyi G.S."/>
        </authorList>
    </citation>
    <scope>NUCLEOTIDE SEQUENCE [LARGE SCALE GENOMIC DNA]</scope>
    <source>
        <strain evidence="1 2">ZS-1/3</strain>
    </source>
</reference>
<name>A0A7Y3W502_9PROT</name>
<protein>
    <submittedName>
        <fullName evidence="1">Uncharacterized protein</fullName>
    </submittedName>
</protein>
<evidence type="ECO:0000313" key="2">
    <source>
        <dbReference type="Proteomes" id="UP000536835"/>
    </source>
</evidence>
<accession>A0A7Y3W502</accession>
<organism evidence="1 2">
    <name type="scientific">Parvularcula mediterranea</name>
    <dbReference type="NCBI Taxonomy" id="2732508"/>
    <lineage>
        <taxon>Bacteria</taxon>
        <taxon>Pseudomonadati</taxon>
        <taxon>Pseudomonadota</taxon>
        <taxon>Alphaproteobacteria</taxon>
        <taxon>Parvularculales</taxon>
        <taxon>Parvularculaceae</taxon>
        <taxon>Parvularcula</taxon>
    </lineage>
</organism>
<dbReference type="AlphaFoldDB" id="A0A7Y3W502"/>
<comment type="caution">
    <text evidence="1">The sequence shown here is derived from an EMBL/GenBank/DDBJ whole genome shotgun (WGS) entry which is preliminary data.</text>
</comment>
<gene>
    <name evidence="1" type="ORF">HK107_07190</name>
</gene>
<dbReference type="Proteomes" id="UP000536835">
    <property type="component" value="Unassembled WGS sequence"/>
</dbReference>
<sequence>MTRIETIFGGLLALGIGAVFLFVFLGSASSGPSERSYEPGQTRTISTKASLSGLLSDDPEDYVAPTTACECYFLGYDMVREGISSTSTVFEGQVQTCYDNVGAMGASALGKGASDAAAEPRERRSCRAGDYL</sequence>
<dbReference type="EMBL" id="JABFCX010000002">
    <property type="protein sequence ID" value="NNU16104.1"/>
    <property type="molecule type" value="Genomic_DNA"/>
</dbReference>
<proteinExistence type="predicted"/>
<keyword evidence="2" id="KW-1185">Reference proteome</keyword>